<organism evidence="1 2">
    <name type="scientific">Psychromonas arctica</name>
    <dbReference type="NCBI Taxonomy" id="168275"/>
    <lineage>
        <taxon>Bacteria</taxon>
        <taxon>Pseudomonadati</taxon>
        <taxon>Pseudomonadota</taxon>
        <taxon>Gammaproteobacteria</taxon>
        <taxon>Alteromonadales</taxon>
        <taxon>Psychromonadaceae</taxon>
        <taxon>Psychromonas</taxon>
    </lineage>
</organism>
<dbReference type="PANTHER" id="PTHR47628:SF1">
    <property type="entry name" value="ALIPHATIC AMIDASE EXPRESSION-REGULATING PROTEIN"/>
    <property type="match status" value="1"/>
</dbReference>
<evidence type="ECO:0000313" key="2">
    <source>
        <dbReference type="Proteomes" id="UP001366060"/>
    </source>
</evidence>
<dbReference type="PANTHER" id="PTHR47628">
    <property type="match status" value="1"/>
</dbReference>
<accession>A0ABU9HA77</accession>
<keyword evidence="2" id="KW-1185">Reference proteome</keyword>
<reference evidence="1 2" key="1">
    <citation type="submission" date="2024-02" db="EMBL/GenBank/DDBJ databases">
        <title>Bacteria isolated from the canopy kelp, Nereocystis luetkeana.</title>
        <authorList>
            <person name="Pfister C.A."/>
            <person name="Younker I.T."/>
            <person name="Light S.H."/>
        </authorList>
    </citation>
    <scope>NUCLEOTIDE SEQUENCE [LARGE SCALE GENOMIC DNA]</scope>
    <source>
        <strain evidence="1 2">TI.2.07</strain>
    </source>
</reference>
<dbReference type="Gene3D" id="3.40.50.2300">
    <property type="match status" value="2"/>
</dbReference>
<dbReference type="SUPFAM" id="SSF53822">
    <property type="entry name" value="Periplasmic binding protein-like I"/>
    <property type="match status" value="1"/>
</dbReference>
<protein>
    <submittedName>
        <fullName evidence="1">Transporter substrate-binding protein</fullName>
    </submittedName>
</protein>
<dbReference type="Pfam" id="PF13433">
    <property type="entry name" value="Peripla_BP_5"/>
    <property type="match status" value="1"/>
</dbReference>
<gene>
    <name evidence="1" type="ORF">V6255_06070</name>
</gene>
<dbReference type="InterPro" id="IPR028082">
    <property type="entry name" value="Peripla_BP_I"/>
</dbReference>
<comment type="caution">
    <text evidence="1">The sequence shown here is derived from an EMBL/GenBank/DDBJ whole genome shotgun (WGS) entry which is preliminary data.</text>
</comment>
<evidence type="ECO:0000313" key="1">
    <source>
        <dbReference type="EMBL" id="MEL0658705.1"/>
    </source>
</evidence>
<dbReference type="RefSeq" id="WP_341627346.1">
    <property type="nucleotide sequence ID" value="NZ_JBAKBA010000010.1"/>
</dbReference>
<dbReference type="Proteomes" id="UP001366060">
    <property type="component" value="Unassembled WGS sequence"/>
</dbReference>
<proteinExistence type="predicted"/>
<sequence>MKDISVGLLFSTEGSYRHMGRSALEGALFAIEQINESKSYPFKLIGESENPKGIDDSYISSIRHLLDKEVTHFFGPITSSARKILLPEIQKNKAMLWFSSPYEGYECEEQVVYIGPCPNQNLMPLMNYALPKYGNKVALVSSNYVWGWESSRIAKEIVSVNSGNVVFEGLFHMQETDFTLCINNILKDKPSFIINNLVGESNYAFLKQLNEALKYTVMTVLSCNLTECELDVLGELPNLALLSSNPFFETTNLPELSNNNTLTSQGRRSGYFWAAYLSIFAFAKAIKLTASLDIEKVQSILPDIELVSPNGELIKINKNQHTSLPCTVALRVNDYFESKLETQIIDPNPFMSFQNIVVNPKVIELSTYSKRLKAI</sequence>
<dbReference type="EMBL" id="JBAKBA010000010">
    <property type="protein sequence ID" value="MEL0658705.1"/>
    <property type="molecule type" value="Genomic_DNA"/>
</dbReference>
<name>A0ABU9HA77_9GAMM</name>